<dbReference type="PANTHER" id="PTHR23272:SF187">
    <property type="entry name" value="AC9 TRANSPOSASE-RELATED"/>
    <property type="match status" value="1"/>
</dbReference>
<evidence type="ECO:0000313" key="3">
    <source>
        <dbReference type="Proteomes" id="UP001151287"/>
    </source>
</evidence>
<proteinExistence type="predicted"/>
<evidence type="ECO:0000259" key="1">
    <source>
        <dbReference type="Pfam" id="PF14372"/>
    </source>
</evidence>
<keyword evidence="3" id="KW-1185">Reference proteome</keyword>
<dbReference type="EMBL" id="JAMQYH010000001">
    <property type="protein sequence ID" value="KAJ1703108.1"/>
    <property type="molecule type" value="Genomic_DNA"/>
</dbReference>
<feature type="domain" description="hAT-like transposase RNase-H fold" evidence="1">
    <location>
        <begin position="51"/>
        <end position="151"/>
    </location>
</feature>
<dbReference type="GO" id="GO:0003677">
    <property type="term" value="F:DNA binding"/>
    <property type="evidence" value="ECO:0007669"/>
    <property type="project" value="InterPro"/>
</dbReference>
<dbReference type="SUPFAM" id="SSF53098">
    <property type="entry name" value="Ribonuclease H-like"/>
    <property type="match status" value="1"/>
</dbReference>
<protein>
    <recommendedName>
        <fullName evidence="1">hAT-like transposase RNase-H fold domain-containing protein</fullName>
    </recommendedName>
</protein>
<comment type="caution">
    <text evidence="2">The sequence shown here is derived from an EMBL/GenBank/DDBJ whole genome shotgun (WGS) entry which is preliminary data.</text>
</comment>
<gene>
    <name evidence="2" type="ORF">LUZ63_002887</name>
</gene>
<dbReference type="InterPro" id="IPR025525">
    <property type="entry name" value="hAT-like_transposase_RNase-H"/>
</dbReference>
<dbReference type="InterPro" id="IPR012337">
    <property type="entry name" value="RNaseH-like_sf"/>
</dbReference>
<dbReference type="OrthoDB" id="652210at2759"/>
<accession>A0A9Q0HZB9</accession>
<name>A0A9Q0HZB9_9POAL</name>
<sequence>MIKEVLVLKESLKRYVDGSTMAGPSPMEWKHAEDMVGFLEPFLDATKTFSNVRKPSSHIYIKEVWTIRRLLLDEKHRDSAILQNLALQMQKKFKKYWKNPNLILTLATIFDPRYKLMFLTFCFKKAYGEGYEASAKVEYIRNWLKRYYKEYERASARMGWASSVGSS</sequence>
<organism evidence="2 3">
    <name type="scientific">Rhynchospora breviuscula</name>
    <dbReference type="NCBI Taxonomy" id="2022672"/>
    <lineage>
        <taxon>Eukaryota</taxon>
        <taxon>Viridiplantae</taxon>
        <taxon>Streptophyta</taxon>
        <taxon>Embryophyta</taxon>
        <taxon>Tracheophyta</taxon>
        <taxon>Spermatophyta</taxon>
        <taxon>Magnoliopsida</taxon>
        <taxon>Liliopsida</taxon>
        <taxon>Poales</taxon>
        <taxon>Cyperaceae</taxon>
        <taxon>Cyperoideae</taxon>
        <taxon>Rhynchosporeae</taxon>
        <taxon>Rhynchospora</taxon>
    </lineage>
</organism>
<dbReference type="PANTHER" id="PTHR23272">
    <property type="entry name" value="BED FINGER-RELATED"/>
    <property type="match status" value="1"/>
</dbReference>
<reference evidence="2" key="1">
    <citation type="journal article" date="2022" name="Cell">
        <title>Repeat-based holocentromeres influence genome architecture and karyotype evolution.</title>
        <authorList>
            <person name="Hofstatter P.G."/>
            <person name="Thangavel G."/>
            <person name="Lux T."/>
            <person name="Neumann P."/>
            <person name="Vondrak T."/>
            <person name="Novak P."/>
            <person name="Zhang M."/>
            <person name="Costa L."/>
            <person name="Castellani M."/>
            <person name="Scott A."/>
            <person name="Toegelov H."/>
            <person name="Fuchs J."/>
            <person name="Mata-Sucre Y."/>
            <person name="Dias Y."/>
            <person name="Vanzela A.L.L."/>
            <person name="Huettel B."/>
            <person name="Almeida C.C.S."/>
            <person name="Simkova H."/>
            <person name="Souza G."/>
            <person name="Pedrosa-Harand A."/>
            <person name="Macas J."/>
            <person name="Mayer K.F.X."/>
            <person name="Houben A."/>
            <person name="Marques A."/>
        </authorList>
    </citation>
    <scope>NUCLEOTIDE SEQUENCE</scope>
    <source>
        <strain evidence="2">RhyBre1mFocal</strain>
    </source>
</reference>
<dbReference type="Proteomes" id="UP001151287">
    <property type="component" value="Unassembled WGS sequence"/>
</dbReference>
<dbReference type="Pfam" id="PF14372">
    <property type="entry name" value="hAT-like_RNase-H"/>
    <property type="match status" value="1"/>
</dbReference>
<evidence type="ECO:0000313" key="2">
    <source>
        <dbReference type="EMBL" id="KAJ1703108.1"/>
    </source>
</evidence>
<dbReference type="AlphaFoldDB" id="A0A9Q0HZB9"/>